<dbReference type="InterPro" id="IPR050792">
    <property type="entry name" value="ADP-ribosylglycohydrolase"/>
</dbReference>
<accession>A0A5C7F0G1</accession>
<proteinExistence type="inferred from homology"/>
<dbReference type="InterPro" id="IPR005502">
    <property type="entry name" value="Ribosyl_crysJ1"/>
</dbReference>
<gene>
    <name evidence="4" type="ORF">FTX54_002945</name>
</gene>
<dbReference type="AlphaFoldDB" id="A0A5C7F0G1"/>
<evidence type="ECO:0000256" key="2">
    <source>
        <dbReference type="ARBA" id="ARBA00022801"/>
    </source>
</evidence>
<feature type="binding site" evidence="3">
    <location>
        <position position="57"/>
    </location>
    <ligand>
        <name>Mg(2+)</name>
        <dbReference type="ChEBI" id="CHEBI:18420"/>
        <label>1</label>
    </ligand>
</feature>
<reference evidence="4 5" key="1">
    <citation type="submission" date="2024-01" db="EMBL/GenBank/DDBJ databases">
        <title>Complete Genome Sequence of Alkalicoccus halolimnae BZ-SZ-XJ29T, a Moderately Halophilic Bacterium Isolated from a Salt Lake.</title>
        <authorList>
            <person name="Zhao B."/>
        </authorList>
    </citation>
    <scope>NUCLEOTIDE SEQUENCE [LARGE SCALE GENOMIC DNA]</scope>
    <source>
        <strain evidence="4 5">BZ-SZ-XJ29</strain>
    </source>
</reference>
<dbReference type="OrthoDB" id="9798107at2"/>
<keyword evidence="5" id="KW-1185">Reference proteome</keyword>
<evidence type="ECO:0000256" key="3">
    <source>
        <dbReference type="PIRSR" id="PIRSR605502-1"/>
    </source>
</evidence>
<feature type="binding site" evidence="3">
    <location>
        <position position="56"/>
    </location>
    <ligand>
        <name>Mg(2+)</name>
        <dbReference type="ChEBI" id="CHEBI:18420"/>
        <label>1</label>
    </ligand>
</feature>
<dbReference type="Proteomes" id="UP000321816">
    <property type="component" value="Chromosome"/>
</dbReference>
<name>A0A5C7F0G1_9BACI</name>
<dbReference type="GO" id="GO:0016787">
    <property type="term" value="F:hydrolase activity"/>
    <property type="evidence" value="ECO:0007669"/>
    <property type="project" value="UniProtKB-KW"/>
</dbReference>
<dbReference type="PANTHER" id="PTHR16222">
    <property type="entry name" value="ADP-RIBOSYLGLYCOHYDROLASE"/>
    <property type="match status" value="1"/>
</dbReference>
<dbReference type="EMBL" id="CP144914">
    <property type="protein sequence ID" value="WWD80538.1"/>
    <property type="molecule type" value="Genomic_DNA"/>
</dbReference>
<feature type="binding site" evidence="3">
    <location>
        <position position="55"/>
    </location>
    <ligand>
        <name>Mg(2+)</name>
        <dbReference type="ChEBI" id="CHEBI:18420"/>
        <label>1</label>
    </ligand>
</feature>
<keyword evidence="3" id="KW-0479">Metal-binding</keyword>
<comment type="cofactor">
    <cofactor evidence="3">
        <name>Mg(2+)</name>
        <dbReference type="ChEBI" id="CHEBI:18420"/>
    </cofactor>
    <text evidence="3">Binds 2 magnesium ions per subunit.</text>
</comment>
<dbReference type="RefSeq" id="WP_147804909.1">
    <property type="nucleotide sequence ID" value="NZ_CP144914.1"/>
</dbReference>
<sequence length="294" mass="32045">MQLDRLKGALFGSAIGDALGGTTEFMSEEQIKKDYGTVDEIIGGGKWHLEAGETTDDIFMMLSVARGIVANPIEPVQKIADQFLHWLNSEPKNVGLTVHCSLAYFKHGEPLERAAKMAHDDIGTENVGNGSLMRTLPVSLAYRNYSKMIEVSNAQSEITHPEQLASEACALYNSVVYDMLEKNLALKEALVHRLTGTRYERSLSEEPGELPGGCVLKTFHWVTYVLMKETNFSSVVETLANKGENANATAAIAGGLSGLETGYSGLPGKFTDKILIHEELDSMSSDLFNIRAGN</sequence>
<evidence type="ECO:0000313" key="5">
    <source>
        <dbReference type="Proteomes" id="UP000321816"/>
    </source>
</evidence>
<dbReference type="Pfam" id="PF03747">
    <property type="entry name" value="ADP_ribosyl_GH"/>
    <property type="match status" value="1"/>
</dbReference>
<comment type="similarity">
    <text evidence="1">Belongs to the ADP-ribosylglycohydrolase family.</text>
</comment>
<dbReference type="Gene3D" id="1.10.4080.10">
    <property type="entry name" value="ADP-ribosylation/Crystallin J1"/>
    <property type="match status" value="1"/>
</dbReference>
<evidence type="ECO:0000313" key="4">
    <source>
        <dbReference type="EMBL" id="WWD80538.1"/>
    </source>
</evidence>
<protein>
    <submittedName>
        <fullName evidence="4">ADP-ribosylglycohydrolase family protein</fullName>
    </submittedName>
</protein>
<keyword evidence="2" id="KW-0378">Hydrolase</keyword>
<dbReference type="GO" id="GO:0046872">
    <property type="term" value="F:metal ion binding"/>
    <property type="evidence" value="ECO:0007669"/>
    <property type="project" value="UniProtKB-KW"/>
</dbReference>
<evidence type="ECO:0000256" key="1">
    <source>
        <dbReference type="ARBA" id="ARBA00010702"/>
    </source>
</evidence>
<keyword evidence="3" id="KW-0460">Magnesium</keyword>
<organism evidence="4 5">
    <name type="scientific">Alkalicoccus halolimnae</name>
    <dbReference type="NCBI Taxonomy" id="1667239"/>
    <lineage>
        <taxon>Bacteria</taxon>
        <taxon>Bacillati</taxon>
        <taxon>Bacillota</taxon>
        <taxon>Bacilli</taxon>
        <taxon>Bacillales</taxon>
        <taxon>Bacillaceae</taxon>
        <taxon>Alkalicoccus</taxon>
    </lineage>
</organism>
<dbReference type="InterPro" id="IPR036705">
    <property type="entry name" value="Ribosyl_crysJ1_sf"/>
</dbReference>
<dbReference type="KEGG" id="ahal:FTX54_002945"/>
<dbReference type="SUPFAM" id="SSF101478">
    <property type="entry name" value="ADP-ribosylglycohydrolase"/>
    <property type="match status" value="1"/>
</dbReference>
<dbReference type="PANTHER" id="PTHR16222:SF24">
    <property type="entry name" value="ADP-RIBOSYLHYDROLASE ARH3"/>
    <property type="match status" value="1"/>
</dbReference>